<keyword evidence="2" id="KW-1185">Reference proteome</keyword>
<gene>
    <name evidence="1" type="ORF">RRG08_036177</name>
</gene>
<evidence type="ECO:0000313" key="1">
    <source>
        <dbReference type="EMBL" id="KAK3691373.1"/>
    </source>
</evidence>
<accession>A0AAE0XE29</accession>
<reference evidence="1" key="1">
    <citation type="journal article" date="2023" name="G3 (Bethesda)">
        <title>A reference genome for the long-term kleptoplast-retaining sea slug Elysia crispata morphotype clarki.</title>
        <authorList>
            <person name="Eastman K.E."/>
            <person name="Pendleton A.L."/>
            <person name="Shaikh M.A."/>
            <person name="Suttiyut T."/>
            <person name="Ogas R."/>
            <person name="Tomko P."/>
            <person name="Gavelis G."/>
            <person name="Widhalm J.R."/>
            <person name="Wisecaver J.H."/>
        </authorList>
    </citation>
    <scope>NUCLEOTIDE SEQUENCE</scope>
    <source>
        <strain evidence="1">ECLA1</strain>
    </source>
</reference>
<sequence length="68" mass="7207">MIYNGSDGSDTLDKTYISRRTPVRLTGGSGHSLDCSWTRCGVSLAALAWLAVHVGSGGRRERVCPPAS</sequence>
<protein>
    <submittedName>
        <fullName evidence="1">Uncharacterized protein</fullName>
    </submittedName>
</protein>
<name>A0AAE0XE29_9GAST</name>
<evidence type="ECO:0000313" key="2">
    <source>
        <dbReference type="Proteomes" id="UP001283361"/>
    </source>
</evidence>
<dbReference type="AlphaFoldDB" id="A0AAE0XE29"/>
<comment type="caution">
    <text evidence="1">The sequence shown here is derived from an EMBL/GenBank/DDBJ whole genome shotgun (WGS) entry which is preliminary data.</text>
</comment>
<dbReference type="EMBL" id="JAWDGP010008094">
    <property type="protein sequence ID" value="KAK3691373.1"/>
    <property type="molecule type" value="Genomic_DNA"/>
</dbReference>
<proteinExistence type="predicted"/>
<organism evidence="1 2">
    <name type="scientific">Elysia crispata</name>
    <name type="common">lettuce slug</name>
    <dbReference type="NCBI Taxonomy" id="231223"/>
    <lineage>
        <taxon>Eukaryota</taxon>
        <taxon>Metazoa</taxon>
        <taxon>Spiralia</taxon>
        <taxon>Lophotrochozoa</taxon>
        <taxon>Mollusca</taxon>
        <taxon>Gastropoda</taxon>
        <taxon>Heterobranchia</taxon>
        <taxon>Euthyneura</taxon>
        <taxon>Panpulmonata</taxon>
        <taxon>Sacoglossa</taxon>
        <taxon>Placobranchoidea</taxon>
        <taxon>Plakobranchidae</taxon>
        <taxon>Elysia</taxon>
    </lineage>
</organism>
<dbReference type="Proteomes" id="UP001283361">
    <property type="component" value="Unassembled WGS sequence"/>
</dbReference>